<evidence type="ECO:0000313" key="15">
    <source>
        <dbReference type="Proteomes" id="UP000243297"/>
    </source>
</evidence>
<evidence type="ECO:0000256" key="11">
    <source>
        <dbReference type="ARBA" id="ARBA00023277"/>
    </source>
</evidence>
<dbReference type="HAMAP" id="MF_01987">
    <property type="entry name" value="Ribokinase"/>
    <property type="match status" value="1"/>
</dbReference>
<keyword evidence="10 12" id="KW-0630">Potassium</keyword>
<dbReference type="GO" id="GO:0005829">
    <property type="term" value="C:cytosol"/>
    <property type="evidence" value="ECO:0007669"/>
    <property type="project" value="TreeGrafter"/>
</dbReference>
<feature type="binding site" evidence="12">
    <location>
        <begin position="209"/>
        <end position="214"/>
    </location>
    <ligand>
        <name>ATP</name>
        <dbReference type="ChEBI" id="CHEBI:30616"/>
    </ligand>
</feature>
<evidence type="ECO:0000256" key="2">
    <source>
        <dbReference type="ARBA" id="ARBA00012035"/>
    </source>
</evidence>
<comment type="subcellular location">
    <subcellularLocation>
        <location evidence="12">Cytoplasm</location>
    </subcellularLocation>
</comment>
<feature type="active site" description="Proton acceptor" evidence="12">
    <location>
        <position position="241"/>
    </location>
</feature>
<evidence type="ECO:0000259" key="13">
    <source>
        <dbReference type="Pfam" id="PF00294"/>
    </source>
</evidence>
<evidence type="ECO:0000256" key="7">
    <source>
        <dbReference type="ARBA" id="ARBA00022777"/>
    </source>
</evidence>
<evidence type="ECO:0000256" key="12">
    <source>
        <dbReference type="HAMAP-Rule" id="MF_01987"/>
    </source>
</evidence>
<evidence type="ECO:0000256" key="8">
    <source>
        <dbReference type="ARBA" id="ARBA00022840"/>
    </source>
</evidence>
<feature type="binding site" evidence="12">
    <location>
        <begin position="11"/>
        <end position="13"/>
    </location>
    <ligand>
        <name>substrate</name>
    </ligand>
</feature>
<comment type="activity regulation">
    <text evidence="12">Activated by a monovalent cation that binds near, but not in, the active site. The most likely occupant of the site in vivo is potassium. Ion binding induces a conformational change that may alter substrate affinity.</text>
</comment>
<dbReference type="PROSITE" id="PS00584">
    <property type="entry name" value="PFKB_KINASES_2"/>
    <property type="match status" value="1"/>
</dbReference>
<keyword evidence="6 12" id="KW-0547">Nucleotide-binding</keyword>
<dbReference type="PANTHER" id="PTHR10584">
    <property type="entry name" value="SUGAR KINASE"/>
    <property type="match status" value="1"/>
</dbReference>
<evidence type="ECO:0000256" key="5">
    <source>
        <dbReference type="ARBA" id="ARBA00022723"/>
    </source>
</evidence>
<dbReference type="GO" id="GO:0046872">
    <property type="term" value="F:metal ion binding"/>
    <property type="evidence" value="ECO:0007669"/>
    <property type="project" value="UniProtKB-KW"/>
</dbReference>
<dbReference type="Pfam" id="PF00294">
    <property type="entry name" value="PfkB"/>
    <property type="match status" value="1"/>
</dbReference>
<feature type="binding site" evidence="12">
    <location>
        <position position="235"/>
    </location>
    <ligand>
        <name>K(+)</name>
        <dbReference type="ChEBI" id="CHEBI:29103"/>
    </ligand>
</feature>
<feature type="binding site" evidence="12">
    <location>
        <position position="271"/>
    </location>
    <ligand>
        <name>K(+)</name>
        <dbReference type="ChEBI" id="CHEBI:29103"/>
    </ligand>
</feature>
<comment type="pathway">
    <text evidence="12">Carbohydrate metabolism; D-ribose degradation; D-ribose 5-phosphate from beta-D-ribopyranose: step 2/2.</text>
</comment>
<protein>
    <recommendedName>
        <fullName evidence="3 12">Ribokinase</fullName>
        <shortName evidence="12">RK</shortName>
        <ecNumber evidence="2 12">2.7.1.15</ecNumber>
    </recommendedName>
</protein>
<comment type="similarity">
    <text evidence="1">Belongs to the carbohydrate kinase pfkB family.</text>
</comment>
<dbReference type="InterPro" id="IPR002139">
    <property type="entry name" value="Ribo/fructo_kinase"/>
</dbReference>
<feature type="binding site" evidence="12">
    <location>
        <position position="276"/>
    </location>
    <ligand>
        <name>K(+)</name>
        <dbReference type="ChEBI" id="CHEBI:29103"/>
    </ligand>
</feature>
<keyword evidence="8 12" id="KW-0067">ATP-binding</keyword>
<feature type="binding site" evidence="12">
    <location>
        <begin position="39"/>
        <end position="43"/>
    </location>
    <ligand>
        <name>substrate</name>
    </ligand>
</feature>
<dbReference type="GO" id="GO:0004747">
    <property type="term" value="F:ribokinase activity"/>
    <property type="evidence" value="ECO:0007669"/>
    <property type="project" value="UniProtKB-UniRule"/>
</dbReference>
<comment type="similarity">
    <text evidence="12">Belongs to the carbohydrate kinase PfkB family. Ribokinase subfamily.</text>
</comment>
<dbReference type="PANTHER" id="PTHR10584:SF166">
    <property type="entry name" value="RIBOKINASE"/>
    <property type="match status" value="1"/>
</dbReference>
<evidence type="ECO:0000256" key="9">
    <source>
        <dbReference type="ARBA" id="ARBA00022842"/>
    </source>
</evidence>
<accession>A0A1T4ME57</accession>
<feature type="binding site" evidence="12">
    <location>
        <position position="139"/>
    </location>
    <ligand>
        <name>substrate</name>
    </ligand>
</feature>
<dbReference type="GO" id="GO:0005524">
    <property type="term" value="F:ATP binding"/>
    <property type="evidence" value="ECO:0007669"/>
    <property type="project" value="UniProtKB-UniRule"/>
</dbReference>
<dbReference type="RefSeq" id="WP_078711626.1">
    <property type="nucleotide sequence ID" value="NZ_FUWY01000003.1"/>
</dbReference>
<name>A0A1T4ME57_9FIRM</name>
<dbReference type="InterPro" id="IPR011611">
    <property type="entry name" value="PfkB_dom"/>
</dbReference>
<feature type="binding site" evidence="12">
    <location>
        <position position="237"/>
    </location>
    <ligand>
        <name>K(+)</name>
        <dbReference type="ChEBI" id="CHEBI:29103"/>
    </ligand>
</feature>
<dbReference type="PRINTS" id="PR00990">
    <property type="entry name" value="RIBOKINASE"/>
</dbReference>
<dbReference type="InterPro" id="IPR002173">
    <property type="entry name" value="Carboh/pur_kinase_PfkB_CS"/>
</dbReference>
<keyword evidence="12" id="KW-0963">Cytoplasm</keyword>
<keyword evidence="4 12" id="KW-0808">Transferase</keyword>
<dbReference type="GO" id="GO:0019303">
    <property type="term" value="P:D-ribose catabolic process"/>
    <property type="evidence" value="ECO:0007669"/>
    <property type="project" value="UniProtKB-UniRule"/>
</dbReference>
<proteinExistence type="inferred from homology"/>
<dbReference type="AlphaFoldDB" id="A0A1T4ME57"/>
<dbReference type="CDD" id="cd01174">
    <property type="entry name" value="ribokinase"/>
    <property type="match status" value="1"/>
</dbReference>
<evidence type="ECO:0000256" key="6">
    <source>
        <dbReference type="ARBA" id="ARBA00022741"/>
    </source>
</evidence>
<comment type="subunit">
    <text evidence="12">Homodimer.</text>
</comment>
<dbReference type="OrthoDB" id="9775849at2"/>
<dbReference type="UniPathway" id="UPA00916">
    <property type="reaction ID" value="UER00889"/>
</dbReference>
<dbReference type="SUPFAM" id="SSF53613">
    <property type="entry name" value="Ribokinase-like"/>
    <property type="match status" value="1"/>
</dbReference>
<comment type="function">
    <text evidence="12">Catalyzes the phosphorylation of ribose at O-5 in a reaction requiring ATP and magnesium. The resulting D-ribose-5-phosphate can then be used either for sythesis of nucleotides, histidine, and tryptophan, or as a component of the pentose phosphate pathway.</text>
</comment>
<comment type="caution">
    <text evidence="12">Lacks conserved residue(s) required for the propagation of feature annotation.</text>
</comment>
<dbReference type="Gene3D" id="3.40.1190.20">
    <property type="match status" value="1"/>
</dbReference>
<keyword evidence="9 12" id="KW-0460">Magnesium</keyword>
<feature type="binding site" evidence="12">
    <location>
        <position position="183"/>
    </location>
    <ligand>
        <name>ATP</name>
        <dbReference type="ChEBI" id="CHEBI:30616"/>
    </ligand>
</feature>
<keyword evidence="5 12" id="KW-0479">Metal-binding</keyword>
<dbReference type="STRING" id="118967.SAMN02745191_1215"/>
<dbReference type="NCBIfam" id="TIGR02152">
    <property type="entry name" value="D_ribokin_bact"/>
    <property type="match status" value="1"/>
</dbReference>
<keyword evidence="7 12" id="KW-0418">Kinase</keyword>
<keyword evidence="11 12" id="KW-0119">Carbohydrate metabolism</keyword>
<reference evidence="15" key="1">
    <citation type="submission" date="2017-02" db="EMBL/GenBank/DDBJ databases">
        <authorList>
            <person name="Varghese N."/>
            <person name="Submissions S."/>
        </authorList>
    </citation>
    <scope>NUCLEOTIDE SEQUENCE [LARGE SCALE GENOMIC DNA]</scope>
    <source>
        <strain evidence="15">ATCC 25662</strain>
    </source>
</reference>
<gene>
    <name evidence="12" type="primary">rbsK</name>
    <name evidence="14" type="ORF">SAMN02745191_1215</name>
</gene>
<organism evidence="14 15">
    <name type="scientific">Anaerorhabdus furcosa</name>
    <dbReference type="NCBI Taxonomy" id="118967"/>
    <lineage>
        <taxon>Bacteria</taxon>
        <taxon>Bacillati</taxon>
        <taxon>Bacillota</taxon>
        <taxon>Erysipelotrichia</taxon>
        <taxon>Erysipelotrichales</taxon>
        <taxon>Erysipelotrichaceae</taxon>
        <taxon>Anaerorhabdus</taxon>
    </lineage>
</organism>
<evidence type="ECO:0000256" key="3">
    <source>
        <dbReference type="ARBA" id="ARBA00016943"/>
    </source>
</evidence>
<comment type="catalytic activity">
    <reaction evidence="12">
        <text>D-ribose + ATP = D-ribose 5-phosphate + ADP + H(+)</text>
        <dbReference type="Rhea" id="RHEA:13697"/>
        <dbReference type="ChEBI" id="CHEBI:15378"/>
        <dbReference type="ChEBI" id="CHEBI:30616"/>
        <dbReference type="ChEBI" id="CHEBI:47013"/>
        <dbReference type="ChEBI" id="CHEBI:78346"/>
        <dbReference type="ChEBI" id="CHEBI:456216"/>
        <dbReference type="EC" id="2.7.1.15"/>
    </reaction>
</comment>
<keyword evidence="15" id="KW-1185">Reference proteome</keyword>
<evidence type="ECO:0000256" key="1">
    <source>
        <dbReference type="ARBA" id="ARBA00005380"/>
    </source>
</evidence>
<feature type="binding site" evidence="12">
    <location>
        <begin position="240"/>
        <end position="241"/>
    </location>
    <ligand>
        <name>ATP</name>
        <dbReference type="ChEBI" id="CHEBI:30616"/>
    </ligand>
</feature>
<feature type="binding site" evidence="12">
    <location>
        <position position="241"/>
    </location>
    <ligand>
        <name>substrate</name>
    </ligand>
</feature>
<dbReference type="Proteomes" id="UP000243297">
    <property type="component" value="Unassembled WGS sequence"/>
</dbReference>
<feature type="binding site" evidence="12">
    <location>
        <position position="265"/>
    </location>
    <ligand>
        <name>ATP</name>
        <dbReference type="ChEBI" id="CHEBI:30616"/>
    </ligand>
</feature>
<feature type="binding site" evidence="12">
    <location>
        <position position="274"/>
    </location>
    <ligand>
        <name>K(+)</name>
        <dbReference type="ChEBI" id="CHEBI:29103"/>
    </ligand>
</feature>
<dbReference type="EMBL" id="FUWY01000003">
    <property type="protein sequence ID" value="SJZ65161.1"/>
    <property type="molecule type" value="Genomic_DNA"/>
</dbReference>
<sequence length="293" mass="31610">MKKIVVIGSINVDLVVSSERFPKKGETIIGNSFNVFCGGKGANQAVSASKLGGHVEFIGAVGDDSYGDLALNNLKDHGVGISSVAKLNGISTGLASITVAENDNQIVIIKGANEKINIEFIKQYLEVIQEASMVVLQFEIPLETVFYLVDYCYEHGIKTILNPAPFVPFDKTIIDKVTYFTPNETEINAMFDESYEEVLCKYPNKIIMTKGSEGAFMHDGNQLVHIHPKKVNVVDTTGAGDTFNGALAAFIAQEINLVDALEKANIAAGISIGKIGAQSAMPTLDEVEQYEEA</sequence>
<comment type="cofactor">
    <cofactor evidence="12">
        <name>Mg(2+)</name>
        <dbReference type="ChEBI" id="CHEBI:18420"/>
    </cofactor>
    <text evidence="12">Requires a divalent cation, most likely magnesium in vivo, as an electrophilic catalyst to aid phosphoryl group transfer. It is the chelate of the metal and the nucleotide that is the actual substrate.</text>
</comment>
<evidence type="ECO:0000256" key="10">
    <source>
        <dbReference type="ARBA" id="ARBA00022958"/>
    </source>
</evidence>
<dbReference type="InterPro" id="IPR011877">
    <property type="entry name" value="Ribokinase"/>
</dbReference>
<dbReference type="InterPro" id="IPR029056">
    <property type="entry name" value="Ribokinase-like"/>
</dbReference>
<evidence type="ECO:0000256" key="4">
    <source>
        <dbReference type="ARBA" id="ARBA00022679"/>
    </source>
</evidence>
<dbReference type="EC" id="2.7.1.15" evidence="2 12"/>
<feature type="domain" description="Carbohydrate kinase PfkB" evidence="13">
    <location>
        <begin position="1"/>
        <end position="283"/>
    </location>
</feature>
<evidence type="ECO:0000313" key="14">
    <source>
        <dbReference type="EMBL" id="SJZ65161.1"/>
    </source>
</evidence>